<dbReference type="SMART" id="SM00421">
    <property type="entry name" value="HTH_LUXR"/>
    <property type="match status" value="1"/>
</dbReference>
<reference evidence="2" key="1">
    <citation type="submission" date="2021-04" db="EMBL/GenBank/DDBJ databases">
        <title>Draft genome assembly of strain Phenylobacterium sp. 20VBR1 using MiniION and Illumina platforms.</title>
        <authorList>
            <person name="Thomas F.A."/>
            <person name="Krishnan K.P."/>
            <person name="Sinha R.K."/>
        </authorList>
    </citation>
    <scope>NUCLEOTIDE SEQUENCE</scope>
    <source>
        <strain evidence="2">20VBR1</strain>
    </source>
</reference>
<organism evidence="2 3">
    <name type="scientific">Phenylobacterium glaciei</name>
    <dbReference type="NCBI Taxonomy" id="2803784"/>
    <lineage>
        <taxon>Bacteria</taxon>
        <taxon>Pseudomonadati</taxon>
        <taxon>Pseudomonadota</taxon>
        <taxon>Alphaproteobacteria</taxon>
        <taxon>Caulobacterales</taxon>
        <taxon>Caulobacteraceae</taxon>
        <taxon>Phenylobacterium</taxon>
    </lineage>
</organism>
<accession>A0A941HXW2</accession>
<dbReference type="Gene3D" id="1.10.10.10">
    <property type="entry name" value="Winged helix-like DNA-binding domain superfamily/Winged helix DNA-binding domain"/>
    <property type="match status" value="1"/>
</dbReference>
<dbReference type="Gene3D" id="3.40.50.1820">
    <property type="entry name" value="alpha/beta hydrolase"/>
    <property type="match status" value="1"/>
</dbReference>
<dbReference type="InterPro" id="IPR000792">
    <property type="entry name" value="Tscrpt_reg_LuxR_C"/>
</dbReference>
<keyword evidence="3" id="KW-1185">Reference proteome</keyword>
<dbReference type="Proteomes" id="UP000622580">
    <property type="component" value="Unassembled WGS sequence"/>
</dbReference>
<dbReference type="InterPro" id="IPR050471">
    <property type="entry name" value="AB_hydrolase"/>
</dbReference>
<dbReference type="PROSITE" id="PS50043">
    <property type="entry name" value="HTH_LUXR_2"/>
    <property type="match status" value="1"/>
</dbReference>
<evidence type="ECO:0000313" key="3">
    <source>
        <dbReference type="Proteomes" id="UP000622580"/>
    </source>
</evidence>
<dbReference type="AlphaFoldDB" id="A0A941HXW2"/>
<proteinExistence type="predicted"/>
<dbReference type="InterPro" id="IPR016032">
    <property type="entry name" value="Sig_transdc_resp-reg_C-effctor"/>
</dbReference>
<dbReference type="GO" id="GO:0003677">
    <property type="term" value="F:DNA binding"/>
    <property type="evidence" value="ECO:0007669"/>
    <property type="project" value="InterPro"/>
</dbReference>
<dbReference type="InterPro" id="IPR029058">
    <property type="entry name" value="AB_hydrolase_fold"/>
</dbReference>
<dbReference type="PANTHER" id="PTHR43433">
    <property type="entry name" value="HYDROLASE, ALPHA/BETA FOLD FAMILY PROTEIN"/>
    <property type="match status" value="1"/>
</dbReference>
<dbReference type="SUPFAM" id="SSF53474">
    <property type="entry name" value="alpha/beta-Hydrolases"/>
    <property type="match status" value="1"/>
</dbReference>
<gene>
    <name evidence="2" type="ORF">JKL49_19120</name>
</gene>
<evidence type="ECO:0000313" key="2">
    <source>
        <dbReference type="EMBL" id="MBR7621511.1"/>
    </source>
</evidence>
<evidence type="ECO:0000259" key="1">
    <source>
        <dbReference type="PROSITE" id="PS50043"/>
    </source>
</evidence>
<protein>
    <recommendedName>
        <fullName evidence="1">HTH luxR-type domain-containing protein</fullName>
    </recommendedName>
</protein>
<comment type="caution">
    <text evidence="2">The sequence shown here is derived from an EMBL/GenBank/DDBJ whole genome shotgun (WGS) entry which is preliminary data.</text>
</comment>
<sequence>MSAAQSKANVSLVIETMYAIAADPERWEEVIEALDVPAQDDEAPQGTEGVTSLVRAATGGGDRADVGVIVVSGAGGAVACNPAGESLFQHRLGRIEARGLSFLNPSNHEALTQARKRLRETRGRQVIVKFLDESDEGPHFAYVTPAAALPPGLAATLPQPSPRGEGDIAIVFPALETTDRLWASVRESFGLTAAETRLAARLKDGLSLKEAADDMAVSLNTVRNQLRAIFEKMGLNRQSELVRALTQLGALAQAFEDPAGGARRFSPTIIATERAAAETAPPVQLFKLADGRRLAWRDYGDPGGRPVLVITQDLASSLLPRGTNALARDMGLRMIATERAGAGRSDPHPDFTFANVAADSVALIRHLGIDGLQITTNTDGAAYALEAAMQLGDSVSRILLASGRPPGLQAERERDQGHTLTLFWRRIYRNPWLSDMIFEMMQLSLSRAQFERYAKAAASAPGDGAYLKSHPELLDFIIDYTRESVAVTARGAAEAIRCAARSVAPDLSDLAAPITLWHGDEDPMNGVEEVQAWLGDHVETTRIFPGIGRFLAHKHWAEAMAWLARG</sequence>
<dbReference type="PANTHER" id="PTHR43433:SF10">
    <property type="entry name" value="AB HYDROLASE-1 DOMAIN-CONTAINING PROTEIN"/>
    <property type="match status" value="1"/>
</dbReference>
<dbReference type="InterPro" id="IPR036388">
    <property type="entry name" value="WH-like_DNA-bd_sf"/>
</dbReference>
<dbReference type="SUPFAM" id="SSF46894">
    <property type="entry name" value="C-terminal effector domain of the bipartite response regulators"/>
    <property type="match status" value="1"/>
</dbReference>
<name>A0A941HXW2_9CAUL</name>
<dbReference type="GO" id="GO:0006355">
    <property type="term" value="P:regulation of DNA-templated transcription"/>
    <property type="evidence" value="ECO:0007669"/>
    <property type="project" value="InterPro"/>
</dbReference>
<feature type="domain" description="HTH luxR-type" evidence="1">
    <location>
        <begin position="184"/>
        <end position="249"/>
    </location>
</feature>
<dbReference type="RefSeq" id="WP_215343031.1">
    <property type="nucleotide sequence ID" value="NZ_JAGSGD010000002.1"/>
</dbReference>
<dbReference type="EMBL" id="JAGSGD010000002">
    <property type="protein sequence ID" value="MBR7621511.1"/>
    <property type="molecule type" value="Genomic_DNA"/>
</dbReference>